<dbReference type="GO" id="GO:0030968">
    <property type="term" value="P:endoplasmic reticulum unfolded protein response"/>
    <property type="evidence" value="ECO:0007669"/>
    <property type="project" value="TreeGrafter"/>
</dbReference>
<feature type="compositionally biased region" description="Polar residues" evidence="12">
    <location>
        <begin position="898"/>
        <end position="916"/>
    </location>
</feature>
<keyword evidence="8 13" id="KW-1133">Transmembrane helix</keyword>
<dbReference type="SUPFAM" id="SSF53067">
    <property type="entry name" value="Actin-like ATPase domain"/>
    <property type="match status" value="2"/>
</dbReference>
<dbReference type="AlphaFoldDB" id="A0A2A3ECW0"/>
<proteinExistence type="inferred from homology"/>
<evidence type="ECO:0000256" key="8">
    <source>
        <dbReference type="ARBA" id="ARBA00022989"/>
    </source>
</evidence>
<feature type="compositionally biased region" description="Polar residues" evidence="12">
    <location>
        <begin position="869"/>
        <end position="886"/>
    </location>
</feature>
<dbReference type="SUPFAM" id="SSF100934">
    <property type="entry name" value="Heat shock protein 70kD (HSP70), C-terminal subdomain"/>
    <property type="match status" value="1"/>
</dbReference>
<dbReference type="Gene3D" id="1.20.1270.10">
    <property type="match status" value="1"/>
</dbReference>
<dbReference type="PANTHER" id="PTHR45639:SF3">
    <property type="entry name" value="HYPOXIA UP-REGULATED PROTEIN 1"/>
    <property type="match status" value="1"/>
</dbReference>
<dbReference type="GO" id="GO:0034663">
    <property type="term" value="C:endoplasmic reticulum chaperone complex"/>
    <property type="evidence" value="ECO:0007669"/>
    <property type="project" value="TreeGrafter"/>
</dbReference>
<keyword evidence="10" id="KW-0143">Chaperone</keyword>
<feature type="transmembrane region" description="Helical" evidence="13">
    <location>
        <begin position="54"/>
        <end position="76"/>
    </location>
</feature>
<dbReference type="Pfam" id="PF00012">
    <property type="entry name" value="HSP70"/>
    <property type="match status" value="2"/>
</dbReference>
<feature type="compositionally biased region" description="Basic and acidic residues" evidence="12">
    <location>
        <begin position="887"/>
        <end position="897"/>
    </location>
</feature>
<evidence type="ECO:0000256" key="12">
    <source>
        <dbReference type="SAM" id="MobiDB-lite"/>
    </source>
</evidence>
<dbReference type="InterPro" id="IPR029048">
    <property type="entry name" value="HSP70_C_sf"/>
</dbReference>
<dbReference type="CDD" id="cd10230">
    <property type="entry name" value="ASKHA_NBD_HSP70_HYOU1"/>
    <property type="match status" value="1"/>
</dbReference>
<dbReference type="InterPro" id="IPR007919">
    <property type="entry name" value="UPF0220"/>
</dbReference>
<dbReference type="Proteomes" id="UP000242457">
    <property type="component" value="Unassembled WGS sequence"/>
</dbReference>
<evidence type="ECO:0000256" key="6">
    <source>
        <dbReference type="ARBA" id="ARBA00022824"/>
    </source>
</evidence>
<keyword evidence="15" id="KW-1185">Reference proteome</keyword>
<dbReference type="GO" id="GO:0016020">
    <property type="term" value="C:membrane"/>
    <property type="evidence" value="ECO:0007669"/>
    <property type="project" value="UniProtKB-SubCell"/>
</dbReference>
<dbReference type="Gene3D" id="2.60.34.10">
    <property type="entry name" value="Substrate Binding Domain Of DNAk, Chain A, domain 1"/>
    <property type="match status" value="1"/>
</dbReference>
<dbReference type="OrthoDB" id="10262720at2759"/>
<dbReference type="InterPro" id="IPR043129">
    <property type="entry name" value="ATPase_NBD"/>
</dbReference>
<dbReference type="FunFam" id="3.30.420.40:FF:000171">
    <property type="entry name" value="Heat shock 70 kDa protein 4"/>
    <property type="match status" value="1"/>
</dbReference>
<sequence length="925" mass="104213">MTSFLESLQSSTCVWFEIGNKRNVLVSMFAGTLFFVGWWFIIDAHAKYPNEMAKAYHVCGIFGTISLFMINSVTNAQMRGDALNGGYLGARGARGWLFIGFVMGFAAVIAACWILFADFVAAGAQHHWPGVGLFLQNMKPNGINMSIIWLLLITIVTFIDHSNGIAVMSIDIGSESMKVAIVSPGVPMEIALNKESKRKTPVTIAFRNGERSFGEDAQVVGIRSPQNSFSYILDLLGKYIDNPIVELYKKRFPYYDIISDEERKEFAENSAGQKITADLAGIKVLQLINDYTAVALNYGIFRTSSTTATIVSYQNVKTKEKGFIETNPHVTILAKEFDALNKTKNSVFSNNVLSANTDHFAQIEGLIDERVTNPIKIALKTSGLTMDAISQVVLVGAATRMPKIQEHLSQYLTIELSKNINTDEAAVLGAVYKAADLSKGFKVKKFITKDAVLFPIHIVFDRTVNNRIKQVKKSLFNKMNPYPQKKIITFNKYTENFQFHINYAELDYLPFNEIAAIGNFNLSTITLSGITEALDKHLKDGAESKGIKAHFAMDESGILNLVNVELVSEKSSLTPDEEESTFSILGSTISKLFAGLEDKEGKSEESLKEDIKPVHEESEYSELQKETEDKMKKKNDSMVTEDNKIVNKTEKIEKEKEKKATIVTIKEPIKADEIKLGSQILSGDKLVKSQAKLHRLDVYDFEKTKRETALNNLETFIIDAQQKLESEEYATVATSQEAESILKACSEISEWLYEDGFSVTAEIYEEKLSYLQKLTNDVYERVYEHRERPEALKGMTSIEIFTQIEIETLEKVINETQEYYNTIIKSFTETALYEPVKYKVRDIVNKMALLDREVNYLINKAKIWRPKQESTTNHTESINETATNSKEGPESDSKTESQTENLQNENPESAEVQNENTQEEIHQEL</sequence>
<feature type="region of interest" description="Disordered" evidence="12">
    <location>
        <begin position="600"/>
        <end position="638"/>
    </location>
</feature>
<evidence type="ECO:0000256" key="2">
    <source>
        <dbReference type="ARBA" id="ARBA00005335"/>
    </source>
</evidence>
<dbReference type="GO" id="GO:0005524">
    <property type="term" value="F:ATP binding"/>
    <property type="evidence" value="ECO:0007669"/>
    <property type="project" value="UniProtKB-KW"/>
</dbReference>
<evidence type="ECO:0000256" key="13">
    <source>
        <dbReference type="SAM" id="Phobius"/>
    </source>
</evidence>
<name>A0A2A3ECW0_APICC</name>
<keyword evidence="9 13" id="KW-0472">Membrane</keyword>
<dbReference type="Gene3D" id="3.30.420.40">
    <property type="match status" value="3"/>
</dbReference>
<keyword evidence="7" id="KW-0067">ATP-binding</keyword>
<feature type="transmembrane region" description="Helical" evidence="13">
    <location>
        <begin position="96"/>
        <end position="121"/>
    </location>
</feature>
<dbReference type="Gene3D" id="3.90.640.10">
    <property type="entry name" value="Actin, Chain A, domain 4"/>
    <property type="match status" value="1"/>
</dbReference>
<keyword evidence="5" id="KW-0547">Nucleotide-binding</keyword>
<comment type="similarity">
    <text evidence="3">Belongs to the heat shock protein 70 family.</text>
</comment>
<gene>
    <name evidence="14" type="ORF">APICC_06529</name>
</gene>
<feature type="region of interest" description="Disordered" evidence="12">
    <location>
        <begin position="867"/>
        <end position="925"/>
    </location>
</feature>
<evidence type="ECO:0000256" key="4">
    <source>
        <dbReference type="ARBA" id="ARBA00022692"/>
    </source>
</evidence>
<evidence type="ECO:0000256" key="11">
    <source>
        <dbReference type="ARBA" id="ARBA00040503"/>
    </source>
</evidence>
<feature type="transmembrane region" description="Helical" evidence="13">
    <location>
        <begin position="24"/>
        <end position="42"/>
    </location>
</feature>
<evidence type="ECO:0000256" key="5">
    <source>
        <dbReference type="ARBA" id="ARBA00022741"/>
    </source>
</evidence>
<evidence type="ECO:0000256" key="7">
    <source>
        <dbReference type="ARBA" id="ARBA00022840"/>
    </source>
</evidence>
<dbReference type="GO" id="GO:0140662">
    <property type="term" value="F:ATP-dependent protein folding chaperone"/>
    <property type="evidence" value="ECO:0007669"/>
    <property type="project" value="InterPro"/>
</dbReference>
<dbReference type="Pfam" id="PF05255">
    <property type="entry name" value="UPF0220"/>
    <property type="match status" value="1"/>
</dbReference>
<dbReference type="STRING" id="94128.A0A2A3ECW0"/>
<dbReference type="EMBL" id="KZ288282">
    <property type="protein sequence ID" value="PBC29585.1"/>
    <property type="molecule type" value="Genomic_DNA"/>
</dbReference>
<reference evidence="14 15" key="1">
    <citation type="submission" date="2014-07" db="EMBL/GenBank/DDBJ databases">
        <title>Genomic and transcriptomic analysis on Apis cerana provide comprehensive insights into honey bee biology.</title>
        <authorList>
            <person name="Diao Q."/>
            <person name="Sun L."/>
            <person name="Zheng H."/>
            <person name="Zheng H."/>
            <person name="Xu S."/>
            <person name="Wang S."/>
            <person name="Zeng Z."/>
            <person name="Hu F."/>
            <person name="Su S."/>
            <person name="Wu J."/>
        </authorList>
    </citation>
    <scope>NUCLEOTIDE SEQUENCE [LARGE SCALE GENOMIC DNA]</scope>
    <source>
        <tissue evidence="14">Pupae without intestine</tissue>
    </source>
</reference>
<evidence type="ECO:0000313" key="14">
    <source>
        <dbReference type="EMBL" id="PBC29585.1"/>
    </source>
</evidence>
<evidence type="ECO:0000256" key="10">
    <source>
        <dbReference type="ARBA" id="ARBA00023186"/>
    </source>
</evidence>
<comment type="similarity">
    <text evidence="2">Belongs to the UPF0220 family.</text>
</comment>
<evidence type="ECO:0000256" key="3">
    <source>
        <dbReference type="ARBA" id="ARBA00007381"/>
    </source>
</evidence>
<keyword evidence="4 13" id="KW-0812">Transmembrane</keyword>
<evidence type="ECO:0000256" key="9">
    <source>
        <dbReference type="ARBA" id="ARBA00023136"/>
    </source>
</evidence>
<dbReference type="PANTHER" id="PTHR45639">
    <property type="entry name" value="HSC70CB, ISOFORM G-RELATED"/>
    <property type="match status" value="1"/>
</dbReference>
<evidence type="ECO:0000256" key="1">
    <source>
        <dbReference type="ARBA" id="ARBA00004141"/>
    </source>
</evidence>
<dbReference type="InterPro" id="IPR029047">
    <property type="entry name" value="HSP70_peptide-bd_sf"/>
</dbReference>
<organism evidence="14 15">
    <name type="scientific">Apis cerana cerana</name>
    <name type="common">Oriental honeybee</name>
    <dbReference type="NCBI Taxonomy" id="94128"/>
    <lineage>
        <taxon>Eukaryota</taxon>
        <taxon>Metazoa</taxon>
        <taxon>Ecdysozoa</taxon>
        <taxon>Arthropoda</taxon>
        <taxon>Hexapoda</taxon>
        <taxon>Insecta</taxon>
        <taxon>Pterygota</taxon>
        <taxon>Neoptera</taxon>
        <taxon>Endopterygota</taxon>
        <taxon>Hymenoptera</taxon>
        <taxon>Apocrita</taxon>
        <taxon>Aculeata</taxon>
        <taxon>Apoidea</taxon>
        <taxon>Anthophila</taxon>
        <taxon>Apidae</taxon>
        <taxon>Apis</taxon>
    </lineage>
</organism>
<keyword evidence="6" id="KW-0256">Endoplasmic reticulum</keyword>
<protein>
    <recommendedName>
        <fullName evidence="11">Hypoxia up-regulated protein 1</fullName>
    </recommendedName>
</protein>
<dbReference type="FunFam" id="1.20.1270.10:FF:000002">
    <property type="entry name" value="Heat shock 70 kDa protein 4"/>
    <property type="match status" value="1"/>
</dbReference>
<comment type="subcellular location">
    <subcellularLocation>
        <location evidence="1">Membrane</location>
        <topology evidence="1">Multi-pass membrane protein</topology>
    </subcellularLocation>
</comment>
<evidence type="ECO:0000313" key="15">
    <source>
        <dbReference type="Proteomes" id="UP000242457"/>
    </source>
</evidence>
<dbReference type="Gene3D" id="3.30.30.30">
    <property type="match status" value="1"/>
</dbReference>
<accession>A0A2A3ECW0</accession>
<dbReference type="InterPro" id="IPR013126">
    <property type="entry name" value="Hsp_70_fam"/>
</dbReference>